<evidence type="ECO:0000313" key="1">
    <source>
        <dbReference type="EMBL" id="EQD44266.1"/>
    </source>
</evidence>
<dbReference type="Pfam" id="PF01547">
    <property type="entry name" value="SBP_bac_1"/>
    <property type="match status" value="1"/>
</dbReference>
<dbReference type="Gene3D" id="3.40.190.10">
    <property type="entry name" value="Periplasmic binding protein-like II"/>
    <property type="match status" value="2"/>
</dbReference>
<accession>T0Z8D3</accession>
<dbReference type="InterPro" id="IPR006059">
    <property type="entry name" value="SBP"/>
</dbReference>
<sequence length="156" mass="16939">MTLQYWNTYNQADKEFSTMAKVIIPRFERLNPGIKVVPLYVPYGDLLAKFIAASAAGNPPDVLRSDIAWVAQLAQEGLAVNVGKLKAFAAIKKAELPGPLATAEVNRQYWAFPCDTNTQALYWNKALFAAAGISGPPTTIDQLVSDAQALTVPSKQ</sequence>
<dbReference type="EMBL" id="AUZX01011127">
    <property type="protein sequence ID" value="EQD44266.1"/>
    <property type="molecule type" value="Genomic_DNA"/>
</dbReference>
<comment type="caution">
    <text evidence="1">The sequence shown here is derived from an EMBL/GenBank/DDBJ whole genome shotgun (WGS) entry which is preliminary data.</text>
</comment>
<feature type="non-terminal residue" evidence="1">
    <location>
        <position position="156"/>
    </location>
</feature>
<reference evidence="1" key="1">
    <citation type="submission" date="2013-08" db="EMBL/GenBank/DDBJ databases">
        <authorList>
            <person name="Mendez C."/>
            <person name="Richter M."/>
            <person name="Ferrer M."/>
            <person name="Sanchez J."/>
        </authorList>
    </citation>
    <scope>NUCLEOTIDE SEQUENCE</scope>
</reference>
<dbReference type="InterPro" id="IPR050490">
    <property type="entry name" value="Bact_solute-bd_prot1"/>
</dbReference>
<dbReference type="SUPFAM" id="SSF53850">
    <property type="entry name" value="Periplasmic binding protein-like II"/>
    <property type="match status" value="1"/>
</dbReference>
<dbReference type="PANTHER" id="PTHR43649">
    <property type="entry name" value="ARABINOSE-BINDING PROTEIN-RELATED"/>
    <property type="match status" value="1"/>
</dbReference>
<organism evidence="1">
    <name type="scientific">mine drainage metagenome</name>
    <dbReference type="NCBI Taxonomy" id="410659"/>
    <lineage>
        <taxon>unclassified sequences</taxon>
        <taxon>metagenomes</taxon>
        <taxon>ecological metagenomes</taxon>
    </lineage>
</organism>
<protein>
    <submittedName>
        <fullName evidence="1">Bacterial extracellular solute-binding, family 1</fullName>
    </submittedName>
</protein>
<gene>
    <name evidence="1" type="ORF">B1A_15167</name>
</gene>
<reference evidence="1" key="2">
    <citation type="journal article" date="2014" name="ISME J.">
        <title>Microbial stratification in low pH oxic and suboxic macroscopic growths along an acid mine drainage.</title>
        <authorList>
            <person name="Mendez-Garcia C."/>
            <person name="Mesa V."/>
            <person name="Sprenger R.R."/>
            <person name="Richter M."/>
            <person name="Diez M.S."/>
            <person name="Solano J."/>
            <person name="Bargiela R."/>
            <person name="Golyshina O.V."/>
            <person name="Manteca A."/>
            <person name="Ramos J.L."/>
            <person name="Gallego J.R."/>
            <person name="Llorente I."/>
            <person name="Martins Dos Santos V.A."/>
            <person name="Jensen O.N."/>
            <person name="Pelaez A.I."/>
            <person name="Sanchez J."/>
            <person name="Ferrer M."/>
        </authorList>
    </citation>
    <scope>NUCLEOTIDE SEQUENCE</scope>
</reference>
<dbReference type="AlphaFoldDB" id="T0Z8D3"/>
<name>T0Z8D3_9ZZZZ</name>
<dbReference type="PANTHER" id="PTHR43649:SF12">
    <property type="entry name" value="DIACETYLCHITOBIOSE BINDING PROTEIN DASA"/>
    <property type="match status" value="1"/>
</dbReference>
<proteinExistence type="predicted"/>